<dbReference type="EMBL" id="KI290885">
    <property type="protein sequence ID" value="ESA06991.1"/>
    <property type="molecule type" value="Genomic_DNA"/>
</dbReference>
<organism evidence="2">
    <name type="scientific">Rhizophagus irregularis (strain DAOM 181602 / DAOM 197198 / MUCL 43194)</name>
    <name type="common">Arbuscular mycorrhizal fungus</name>
    <name type="synonym">Glomus intraradices</name>
    <dbReference type="NCBI Taxonomy" id="747089"/>
    <lineage>
        <taxon>Eukaryota</taxon>
        <taxon>Fungi</taxon>
        <taxon>Fungi incertae sedis</taxon>
        <taxon>Mucoromycota</taxon>
        <taxon>Glomeromycotina</taxon>
        <taxon>Glomeromycetes</taxon>
        <taxon>Glomerales</taxon>
        <taxon>Glomeraceae</taxon>
        <taxon>Rhizophagus</taxon>
    </lineage>
</organism>
<evidence type="ECO:0000313" key="2">
    <source>
        <dbReference type="EMBL" id="ESA06991.1"/>
    </source>
</evidence>
<evidence type="ECO:0000256" key="1">
    <source>
        <dbReference type="SAM" id="MobiDB-lite"/>
    </source>
</evidence>
<reference evidence="2" key="1">
    <citation type="submission" date="2013-07" db="EMBL/GenBank/DDBJ databases">
        <title>The genome of an arbuscular mycorrhizal fungus provides insights into the evolution of the oldest plant symbiosis.</title>
        <authorList>
            <consortium name="DOE Joint Genome Institute"/>
            <person name="Tisserant E."/>
            <person name="Malbreil M."/>
            <person name="Kuo A."/>
            <person name="Kohler A."/>
            <person name="Symeonidi A."/>
            <person name="Balestrini R."/>
            <person name="Charron P."/>
            <person name="Duensing N."/>
            <person name="Frei-dit-Frey N."/>
            <person name="Gianinazzi-Pearson V."/>
            <person name="Gilbert B."/>
            <person name="Handa Y."/>
            <person name="Hijri M."/>
            <person name="Kaul R."/>
            <person name="Kawaguchi M."/>
            <person name="Krajinski F."/>
            <person name="Lammers P."/>
            <person name="Lapierre D."/>
            <person name="Masclaux F.G."/>
            <person name="Murat C."/>
            <person name="Morin E."/>
            <person name="Ndikumana S."/>
            <person name="Pagni M."/>
            <person name="Petitpierre D."/>
            <person name="Requena N."/>
            <person name="Rosikiewicz P."/>
            <person name="Riley R."/>
            <person name="Saito K."/>
            <person name="San Clemente H."/>
            <person name="Shapiro H."/>
            <person name="van Tuinen D."/>
            <person name="Becard G."/>
            <person name="Bonfante P."/>
            <person name="Paszkowski U."/>
            <person name="Shachar-Hill Y."/>
            <person name="Young J.P."/>
            <person name="Sanders I.R."/>
            <person name="Henrissat B."/>
            <person name="Rensing S.A."/>
            <person name="Grigoriev I.V."/>
            <person name="Corradi N."/>
            <person name="Roux C."/>
            <person name="Martin F."/>
        </authorList>
    </citation>
    <scope>NUCLEOTIDE SEQUENCE</scope>
    <source>
        <strain evidence="2">DAOM 197198</strain>
    </source>
</reference>
<protein>
    <submittedName>
        <fullName evidence="2">Uncharacterized protein</fullName>
    </submittedName>
</protein>
<feature type="compositionally biased region" description="Basic residues" evidence="1">
    <location>
        <begin position="18"/>
        <end position="32"/>
    </location>
</feature>
<gene>
    <name evidence="2" type="ORF">GLOINDRAFT_33452</name>
</gene>
<proteinExistence type="predicted"/>
<feature type="region of interest" description="Disordered" evidence="1">
    <location>
        <begin position="1"/>
        <end position="33"/>
    </location>
</feature>
<accession>U9TUG5</accession>
<name>U9TUG5_RHIID</name>
<dbReference type="AlphaFoldDB" id="U9TUG5"/>
<dbReference type="HOGENOM" id="CLU_3125759_0_0_1"/>
<sequence length="50" mass="6041">MNDFPDIPPTYLKEKRNNYKKNRNQTKSKKEKIKAVDRIQRLPTTTTPFF</sequence>